<sequence>MSTPTHNVHDELCPAVDLKQRGPSSVHKPTLQNKAGLALHTNQKGRERVRDRRRESEERASQPVILPRPSRLQLGSSYKGILLPRLPLQREEGVWGRQAEVQNTKMALGHCAKLKASK</sequence>
<feature type="region of interest" description="Disordered" evidence="1">
    <location>
        <begin position="19"/>
        <end position="63"/>
    </location>
</feature>
<protein>
    <submittedName>
        <fullName evidence="2">Uncharacterized protein</fullName>
    </submittedName>
</protein>
<feature type="compositionally biased region" description="Basic and acidic residues" evidence="1">
    <location>
        <begin position="44"/>
        <end position="60"/>
    </location>
</feature>
<evidence type="ECO:0000256" key="1">
    <source>
        <dbReference type="SAM" id="MobiDB-lite"/>
    </source>
</evidence>
<accession>A0A9N7TJB7</accession>
<feature type="non-terminal residue" evidence="2">
    <location>
        <position position="1"/>
    </location>
</feature>
<evidence type="ECO:0000313" key="3">
    <source>
        <dbReference type="Proteomes" id="UP001153269"/>
    </source>
</evidence>
<dbReference type="AlphaFoldDB" id="A0A9N7TJB7"/>
<keyword evidence="3" id="KW-1185">Reference proteome</keyword>
<gene>
    <name evidence="2" type="ORF">PLEPLA_LOCUS745</name>
</gene>
<proteinExistence type="predicted"/>
<name>A0A9N7TJB7_PLEPL</name>
<comment type="caution">
    <text evidence="2">The sequence shown here is derived from an EMBL/GenBank/DDBJ whole genome shotgun (WGS) entry which is preliminary data.</text>
</comment>
<reference evidence="2" key="1">
    <citation type="submission" date="2020-03" db="EMBL/GenBank/DDBJ databases">
        <authorList>
            <person name="Weist P."/>
        </authorList>
    </citation>
    <scope>NUCLEOTIDE SEQUENCE</scope>
</reference>
<dbReference type="Proteomes" id="UP001153269">
    <property type="component" value="Unassembled WGS sequence"/>
</dbReference>
<organism evidence="2 3">
    <name type="scientific">Pleuronectes platessa</name>
    <name type="common">European plaice</name>
    <dbReference type="NCBI Taxonomy" id="8262"/>
    <lineage>
        <taxon>Eukaryota</taxon>
        <taxon>Metazoa</taxon>
        <taxon>Chordata</taxon>
        <taxon>Craniata</taxon>
        <taxon>Vertebrata</taxon>
        <taxon>Euteleostomi</taxon>
        <taxon>Actinopterygii</taxon>
        <taxon>Neopterygii</taxon>
        <taxon>Teleostei</taxon>
        <taxon>Neoteleostei</taxon>
        <taxon>Acanthomorphata</taxon>
        <taxon>Carangaria</taxon>
        <taxon>Pleuronectiformes</taxon>
        <taxon>Pleuronectoidei</taxon>
        <taxon>Pleuronectidae</taxon>
        <taxon>Pleuronectes</taxon>
    </lineage>
</organism>
<evidence type="ECO:0000313" key="2">
    <source>
        <dbReference type="EMBL" id="CAB1413048.1"/>
    </source>
</evidence>
<dbReference type="EMBL" id="CADEAL010000034">
    <property type="protein sequence ID" value="CAB1413048.1"/>
    <property type="molecule type" value="Genomic_DNA"/>
</dbReference>